<evidence type="ECO:0000256" key="4">
    <source>
        <dbReference type="ARBA" id="ARBA00022989"/>
    </source>
</evidence>
<dbReference type="EMBL" id="SDMQ01000001">
    <property type="protein sequence ID" value="TBT88783.1"/>
    <property type="molecule type" value="Genomic_DNA"/>
</dbReference>
<organism evidence="8 9">
    <name type="scientific">Propioniciclava sinopodophylli</name>
    <dbReference type="NCBI Taxonomy" id="1837344"/>
    <lineage>
        <taxon>Bacteria</taxon>
        <taxon>Bacillati</taxon>
        <taxon>Actinomycetota</taxon>
        <taxon>Actinomycetes</taxon>
        <taxon>Propionibacteriales</taxon>
        <taxon>Propionibacteriaceae</taxon>
        <taxon>Propioniciclava</taxon>
    </lineage>
</organism>
<dbReference type="GO" id="GO:0016020">
    <property type="term" value="C:membrane"/>
    <property type="evidence" value="ECO:0007669"/>
    <property type="project" value="UniProtKB-SubCell"/>
</dbReference>
<dbReference type="Pfam" id="PF05140">
    <property type="entry name" value="ResB"/>
    <property type="match status" value="1"/>
</dbReference>
<feature type="transmembrane region" description="Helical" evidence="6">
    <location>
        <begin position="416"/>
        <end position="436"/>
    </location>
</feature>
<evidence type="ECO:0000256" key="1">
    <source>
        <dbReference type="ARBA" id="ARBA00004141"/>
    </source>
</evidence>
<keyword evidence="9" id="KW-1185">Reference proteome</keyword>
<dbReference type="InterPro" id="IPR023494">
    <property type="entry name" value="Cyt_c_bgen_Ccs1/CcsB/ResB"/>
</dbReference>
<name>A0A4Q9KHF1_9ACTN</name>
<dbReference type="AlphaFoldDB" id="A0A4Q9KHF1"/>
<proteinExistence type="predicted"/>
<protein>
    <submittedName>
        <fullName evidence="8">Cytochrome c biogenesis protein ResB</fullName>
    </submittedName>
</protein>
<feature type="domain" description="ResB-like" evidence="7">
    <location>
        <begin position="1"/>
        <end position="465"/>
    </location>
</feature>
<gene>
    <name evidence="8" type="ORF">ET989_00635</name>
</gene>
<keyword evidence="4 6" id="KW-1133">Transmembrane helix</keyword>
<keyword evidence="3" id="KW-0201">Cytochrome c-type biogenesis</keyword>
<dbReference type="Proteomes" id="UP000292373">
    <property type="component" value="Unassembled WGS sequence"/>
</dbReference>
<comment type="subcellular location">
    <subcellularLocation>
        <location evidence="1">Membrane</location>
        <topology evidence="1">Multi-pass membrane protein</topology>
    </subcellularLocation>
</comment>
<keyword evidence="5 6" id="KW-0472">Membrane</keyword>
<sequence>MRTALLLLLALALVAIPGSLLPQRPVAPIRVSDWKEANPAVADLYEALGLFDVYGSPWFAAVYLLLTVSLIGCIVPRIAVYLRSVRQPPARTPKRLDRLPASATGTTTLSADAALGGAEEWLRSKRFRVRRDGDSVAAERGYLREFGNILFHLSFALMLVGVAWNTMLHYKGEVVIVEGQAFSNNLTQYDDFTAGAAFRPANLQPFTIWVDSFIAKFETGDVQRGAARVFEANVRIAHGAGEPEQAMIEVNHPLVVDGTQVHLIGHGYAPVVTVTDPNGDVAFSGPVVFLPQDGNFTSLGVIKAPDARPNYLGFEGFFLPTAIVDEQGPRSVFPDALAPELFVNVWTGPPRDETGRPESVYSLTKDGLEQMRTPEGNVVTFRIAPGQAIDLPDGSSLSFDDWRRWTKLQVSDEPGLWLVITSVGLAVAGMLLSLYIRPRRLWVRVVEGPDGPRVEAGGLDRADSSTGLDEDVTGLAAAAGVLDATEQHCDAAVVDEEEDA</sequence>
<comment type="caution">
    <text evidence="8">The sequence shown here is derived from an EMBL/GenBank/DDBJ whole genome shotgun (WGS) entry which is preliminary data.</text>
</comment>
<evidence type="ECO:0000256" key="2">
    <source>
        <dbReference type="ARBA" id="ARBA00022692"/>
    </source>
</evidence>
<evidence type="ECO:0000256" key="6">
    <source>
        <dbReference type="SAM" id="Phobius"/>
    </source>
</evidence>
<evidence type="ECO:0000259" key="7">
    <source>
        <dbReference type="Pfam" id="PF05140"/>
    </source>
</evidence>
<feature type="transmembrane region" description="Helical" evidence="6">
    <location>
        <begin position="149"/>
        <end position="167"/>
    </location>
</feature>
<dbReference type="InterPro" id="IPR007816">
    <property type="entry name" value="ResB-like_domain"/>
</dbReference>
<evidence type="ECO:0000313" key="8">
    <source>
        <dbReference type="EMBL" id="TBT88783.1"/>
    </source>
</evidence>
<reference evidence="8 9" key="1">
    <citation type="submission" date="2019-01" db="EMBL/GenBank/DDBJ databases">
        <title>Lactibacter flavus gen. nov., sp. nov., a novel bacterium of the family Propionibacteriaceae isolated from raw milk and dairy products.</title>
        <authorList>
            <person name="Huptas C."/>
            <person name="Wenning M."/>
            <person name="Breitenwieser F."/>
            <person name="Doll E."/>
            <person name="Von Neubeck M."/>
            <person name="Busse H.-J."/>
            <person name="Scherer S."/>
        </authorList>
    </citation>
    <scope>NUCLEOTIDE SEQUENCE [LARGE SCALE GENOMIC DNA]</scope>
    <source>
        <strain evidence="8 9">KCTC 33808</strain>
    </source>
</reference>
<dbReference type="PANTHER" id="PTHR31566:SF0">
    <property type="entry name" value="CYTOCHROME C BIOGENESIS PROTEIN CCS1, CHLOROPLASTIC"/>
    <property type="match status" value="1"/>
</dbReference>
<dbReference type="PANTHER" id="PTHR31566">
    <property type="entry name" value="CYTOCHROME C BIOGENESIS PROTEIN CCS1, CHLOROPLASTIC"/>
    <property type="match status" value="1"/>
</dbReference>
<accession>A0A4Q9KHF1</accession>
<feature type="transmembrane region" description="Helical" evidence="6">
    <location>
        <begin position="58"/>
        <end position="82"/>
    </location>
</feature>
<evidence type="ECO:0000256" key="3">
    <source>
        <dbReference type="ARBA" id="ARBA00022748"/>
    </source>
</evidence>
<evidence type="ECO:0000256" key="5">
    <source>
        <dbReference type="ARBA" id="ARBA00023136"/>
    </source>
</evidence>
<dbReference type="OrthoDB" id="3949537at2"/>
<keyword evidence="2 6" id="KW-0812">Transmembrane</keyword>
<dbReference type="GO" id="GO:0017004">
    <property type="term" value="P:cytochrome complex assembly"/>
    <property type="evidence" value="ECO:0007669"/>
    <property type="project" value="UniProtKB-KW"/>
</dbReference>
<evidence type="ECO:0000313" key="9">
    <source>
        <dbReference type="Proteomes" id="UP000292373"/>
    </source>
</evidence>